<organism evidence="3 4">
    <name type="scientific">Eleutherodactylus coqui</name>
    <name type="common">Puerto Rican coqui</name>
    <dbReference type="NCBI Taxonomy" id="57060"/>
    <lineage>
        <taxon>Eukaryota</taxon>
        <taxon>Metazoa</taxon>
        <taxon>Chordata</taxon>
        <taxon>Craniata</taxon>
        <taxon>Vertebrata</taxon>
        <taxon>Euteleostomi</taxon>
        <taxon>Amphibia</taxon>
        <taxon>Batrachia</taxon>
        <taxon>Anura</taxon>
        <taxon>Neobatrachia</taxon>
        <taxon>Hyloidea</taxon>
        <taxon>Eleutherodactylidae</taxon>
        <taxon>Eleutherodactylinae</taxon>
        <taxon>Eleutherodactylus</taxon>
        <taxon>Eleutherodactylus</taxon>
    </lineage>
</organism>
<feature type="coiled-coil region" evidence="1">
    <location>
        <begin position="136"/>
        <end position="163"/>
    </location>
</feature>
<dbReference type="OrthoDB" id="2157345at2759"/>
<comment type="caution">
    <text evidence="3">The sequence shown here is derived from an EMBL/GenBank/DDBJ whole genome shotgun (WGS) entry which is preliminary data.</text>
</comment>
<feature type="region of interest" description="Disordered" evidence="2">
    <location>
        <begin position="1"/>
        <end position="53"/>
    </location>
</feature>
<sequence>MKSATKKGKTGKKIKGEPMCTKPAESCPEERGDCPNQAQKGDEHPGEVTNDDPTMFEGLCDRMLSALCLLQTGVSEVLDVKDEMILQNMPSGVQAQLSLSTSRLFRSLTDLYVPATELVRLVRVFGPQWEQKRLILEQLQGEHERLQRLLALALRRVQHFESQLHRDAQSQHYRNWEKLFVRLMRMGPYEPPDNIQPDVDSEQ</sequence>
<protein>
    <submittedName>
        <fullName evidence="3">Uncharacterized protein</fullName>
    </submittedName>
</protein>
<keyword evidence="4" id="KW-1185">Reference proteome</keyword>
<dbReference type="AlphaFoldDB" id="A0A8J6ETM6"/>
<gene>
    <name evidence="3" type="ORF">GDO78_003889</name>
</gene>
<feature type="compositionally biased region" description="Basic residues" evidence="2">
    <location>
        <begin position="1"/>
        <end position="13"/>
    </location>
</feature>
<dbReference type="EMBL" id="WNTK01000012">
    <property type="protein sequence ID" value="KAG9475718.1"/>
    <property type="molecule type" value="Genomic_DNA"/>
</dbReference>
<evidence type="ECO:0000256" key="1">
    <source>
        <dbReference type="SAM" id="Coils"/>
    </source>
</evidence>
<dbReference type="Proteomes" id="UP000770717">
    <property type="component" value="Unassembled WGS sequence"/>
</dbReference>
<accession>A0A8J6ETM6</accession>
<reference evidence="3" key="1">
    <citation type="thesis" date="2020" institute="ProQuest LLC" country="789 East Eisenhower Parkway, Ann Arbor, MI, USA">
        <title>Comparative Genomics and Chromosome Evolution.</title>
        <authorList>
            <person name="Mudd A.B."/>
        </authorList>
    </citation>
    <scope>NUCLEOTIDE SEQUENCE</scope>
    <source>
        <strain evidence="3">HN-11 Male</strain>
        <tissue evidence="3">Kidney and liver</tissue>
    </source>
</reference>
<evidence type="ECO:0000256" key="2">
    <source>
        <dbReference type="SAM" id="MobiDB-lite"/>
    </source>
</evidence>
<proteinExistence type="predicted"/>
<evidence type="ECO:0000313" key="3">
    <source>
        <dbReference type="EMBL" id="KAG9475718.1"/>
    </source>
</evidence>
<name>A0A8J6ETM6_ELECQ</name>
<evidence type="ECO:0000313" key="4">
    <source>
        <dbReference type="Proteomes" id="UP000770717"/>
    </source>
</evidence>
<keyword evidence="1" id="KW-0175">Coiled coil</keyword>